<protein>
    <submittedName>
        <fullName evidence="1 2">Gamma-glutamyltranspeptidase</fullName>
        <ecNumber evidence="2">2.3.2.2</ecNumber>
        <ecNumber evidence="2">3.4.19.13</ecNumber>
    </submittedName>
</protein>
<keyword evidence="2" id="KW-0378">Hydrolase</keyword>
<organism evidence="1 4">
    <name type="scientific">Methylopila capsulata</name>
    <dbReference type="NCBI Taxonomy" id="61654"/>
    <lineage>
        <taxon>Bacteria</taxon>
        <taxon>Pseudomonadati</taxon>
        <taxon>Pseudomonadota</taxon>
        <taxon>Alphaproteobacteria</taxon>
        <taxon>Hyphomicrobiales</taxon>
        <taxon>Methylopilaceae</taxon>
        <taxon>Methylopila</taxon>
    </lineage>
</organism>
<gene>
    <name evidence="1" type="ORF">GCM10008170_21890</name>
    <name evidence="2" type="ORF">JOD31_001086</name>
</gene>
<dbReference type="RefSeq" id="WP_204949240.1">
    <property type="nucleotide sequence ID" value="NZ_BSFF01000002.1"/>
</dbReference>
<dbReference type="AlphaFoldDB" id="A0A9W6MRW6"/>
<dbReference type="InterPro" id="IPR052896">
    <property type="entry name" value="GGT-like_enzyme"/>
</dbReference>
<dbReference type="Gene3D" id="1.10.246.130">
    <property type="match status" value="1"/>
</dbReference>
<evidence type="ECO:0000313" key="3">
    <source>
        <dbReference type="Proteomes" id="UP000758856"/>
    </source>
</evidence>
<dbReference type="PRINTS" id="PR01210">
    <property type="entry name" value="GGTRANSPTASE"/>
</dbReference>
<accession>A0A9W6MRW6</accession>
<evidence type="ECO:0000313" key="4">
    <source>
        <dbReference type="Proteomes" id="UP001143400"/>
    </source>
</evidence>
<dbReference type="Gene3D" id="3.60.20.40">
    <property type="match status" value="1"/>
</dbReference>
<dbReference type="EC" id="3.4.19.13" evidence="2"/>
<dbReference type="PANTHER" id="PTHR43881">
    <property type="entry name" value="GAMMA-GLUTAMYLTRANSPEPTIDASE (AFU_ORTHOLOGUE AFUA_4G13580)"/>
    <property type="match status" value="1"/>
</dbReference>
<evidence type="ECO:0000313" key="1">
    <source>
        <dbReference type="EMBL" id="GLK56170.1"/>
    </source>
</evidence>
<dbReference type="SUPFAM" id="SSF56235">
    <property type="entry name" value="N-terminal nucleophile aminohydrolases (Ntn hydrolases)"/>
    <property type="match status" value="1"/>
</dbReference>
<dbReference type="PANTHER" id="PTHR43881:SF1">
    <property type="entry name" value="GAMMA-GLUTAMYLTRANSPEPTIDASE (AFU_ORTHOLOGUE AFUA_4G13580)"/>
    <property type="match status" value="1"/>
</dbReference>
<keyword evidence="3" id="KW-1185">Reference proteome</keyword>
<keyword evidence="2" id="KW-0808">Transferase</keyword>
<reference evidence="2 3" key="2">
    <citation type="submission" date="2021-01" db="EMBL/GenBank/DDBJ databases">
        <title>Genomic Encyclopedia of Type Strains, Phase IV (KMG-IV): sequencing the most valuable type-strain genomes for metagenomic binning, comparative biology and taxonomic classification.</title>
        <authorList>
            <person name="Goeker M."/>
        </authorList>
    </citation>
    <scope>NUCLEOTIDE SEQUENCE [LARGE SCALE GENOMIC DNA]</scope>
    <source>
        <strain evidence="2 3">DSM 6130</strain>
    </source>
</reference>
<name>A0A9W6MRW6_9HYPH</name>
<sequence>MTHFDWTAGYPSRRMPVFGRNVVSTSHPLGAQAGLKMLHQGGNAVDAAIASAAVMTLVEPCSNGLGSDAYCILWDGKQLHGLNASGGAPAAWTPDYFAAKYGEGRARPPMRGWDSVTVPGAVGSWVALSERFGSLPLEEVLEPAIEIAERGYLAPTVVQQKWDAAAKVRDLAGAPGFAELFLPRGRAPEVGELVTLPGAARTLRAIGATRGDAFYRGEIAEAMAAHAAANGGAMTVADLAAFRPEWVEPIAKTYRGYTVHEIPPNGQGIAALIALGILSHFDLAEMEADGVDANHLQIEAMKLAFADTYAHVADLAHMRVTPAQLLDDAHLAEAAKLIDPRRAQVFAPRNPVKGGTIYLTAADESGMMVSFIQSNFMGFGSGVCLPEWGLSLQNRGHGFHLDPASPNVVAPGKRPFQTIIPGFLTKDGQPVMSFGVMGGNMQPQGHMQTLVRMIDYAQNPQAACDAPRWRFNAGLDINVEATMRAETIAGLSARGHEMSVIEDSYQDFGAGQFIWRMGDPGVEGYAAASDPRRDGYAAVS</sequence>
<keyword evidence="2" id="KW-0012">Acyltransferase</keyword>
<evidence type="ECO:0000313" key="2">
    <source>
        <dbReference type="EMBL" id="MBM7850874.1"/>
    </source>
</evidence>
<dbReference type="EMBL" id="JAFBCY010000001">
    <property type="protein sequence ID" value="MBM7850874.1"/>
    <property type="molecule type" value="Genomic_DNA"/>
</dbReference>
<dbReference type="Pfam" id="PF01019">
    <property type="entry name" value="G_glu_transpept"/>
    <property type="match status" value="1"/>
</dbReference>
<reference evidence="1" key="3">
    <citation type="submission" date="2023-01" db="EMBL/GenBank/DDBJ databases">
        <authorList>
            <person name="Sun Q."/>
            <person name="Evtushenko L."/>
        </authorList>
    </citation>
    <scope>NUCLEOTIDE SEQUENCE</scope>
    <source>
        <strain evidence="1">VKM B-1606</strain>
    </source>
</reference>
<dbReference type="EMBL" id="BSFF01000002">
    <property type="protein sequence ID" value="GLK56170.1"/>
    <property type="molecule type" value="Genomic_DNA"/>
</dbReference>
<dbReference type="Proteomes" id="UP001143400">
    <property type="component" value="Unassembled WGS sequence"/>
</dbReference>
<dbReference type="GO" id="GO:0103068">
    <property type="term" value="F:leukotriene C4 gamma-glutamyl transferase activity"/>
    <property type="evidence" value="ECO:0007669"/>
    <property type="project" value="UniProtKB-EC"/>
</dbReference>
<dbReference type="Proteomes" id="UP000758856">
    <property type="component" value="Unassembled WGS sequence"/>
</dbReference>
<dbReference type="InterPro" id="IPR043138">
    <property type="entry name" value="GGT_lsub"/>
</dbReference>
<reference evidence="1" key="1">
    <citation type="journal article" date="2014" name="Int. J. Syst. Evol. Microbiol.">
        <title>Complete genome sequence of Corynebacterium casei LMG S-19264T (=DSM 44701T), isolated from a smear-ripened cheese.</title>
        <authorList>
            <consortium name="US DOE Joint Genome Institute (JGI-PGF)"/>
            <person name="Walter F."/>
            <person name="Albersmeier A."/>
            <person name="Kalinowski J."/>
            <person name="Ruckert C."/>
        </authorList>
    </citation>
    <scope>NUCLEOTIDE SEQUENCE</scope>
    <source>
        <strain evidence="1">VKM B-1606</strain>
    </source>
</reference>
<dbReference type="InterPro" id="IPR029055">
    <property type="entry name" value="Ntn_hydrolases_N"/>
</dbReference>
<dbReference type="EC" id="2.3.2.2" evidence="2"/>
<comment type="caution">
    <text evidence="1">The sequence shown here is derived from an EMBL/GenBank/DDBJ whole genome shotgun (WGS) entry which is preliminary data.</text>
</comment>
<proteinExistence type="predicted"/>
<dbReference type="GO" id="GO:0036374">
    <property type="term" value="F:glutathione hydrolase activity"/>
    <property type="evidence" value="ECO:0007669"/>
    <property type="project" value="UniProtKB-EC"/>
</dbReference>
<dbReference type="InterPro" id="IPR043137">
    <property type="entry name" value="GGT_ssub_C"/>
</dbReference>